<accession>A0AAV2P9D9</accession>
<organism evidence="4 5">
    <name type="scientific">Lasius platythorax</name>
    <dbReference type="NCBI Taxonomy" id="488582"/>
    <lineage>
        <taxon>Eukaryota</taxon>
        <taxon>Metazoa</taxon>
        <taxon>Ecdysozoa</taxon>
        <taxon>Arthropoda</taxon>
        <taxon>Hexapoda</taxon>
        <taxon>Insecta</taxon>
        <taxon>Pterygota</taxon>
        <taxon>Neoptera</taxon>
        <taxon>Endopterygota</taxon>
        <taxon>Hymenoptera</taxon>
        <taxon>Apocrita</taxon>
        <taxon>Aculeata</taxon>
        <taxon>Formicoidea</taxon>
        <taxon>Formicidae</taxon>
        <taxon>Formicinae</taxon>
        <taxon>Lasius</taxon>
        <taxon>Lasius</taxon>
    </lineage>
</organism>
<keyword evidence="2" id="KW-0472">Membrane</keyword>
<dbReference type="AlphaFoldDB" id="A0AAV2P9D9"/>
<evidence type="ECO:0000256" key="2">
    <source>
        <dbReference type="SAM" id="Phobius"/>
    </source>
</evidence>
<dbReference type="InterPro" id="IPR013783">
    <property type="entry name" value="Ig-like_fold"/>
</dbReference>
<dbReference type="PROSITE" id="PS50853">
    <property type="entry name" value="FN3"/>
    <property type="match status" value="2"/>
</dbReference>
<dbReference type="InterPro" id="IPR011042">
    <property type="entry name" value="6-blade_b-propeller_TolB-like"/>
</dbReference>
<dbReference type="Gene3D" id="2.60.40.10">
    <property type="entry name" value="Immunoglobulins"/>
    <property type="match status" value="3"/>
</dbReference>
<name>A0AAV2P9D9_9HYME</name>
<protein>
    <recommendedName>
        <fullName evidence="3">Fibronectin type-III domain-containing protein</fullName>
    </recommendedName>
</protein>
<dbReference type="InterPro" id="IPR003961">
    <property type="entry name" value="FN3_dom"/>
</dbReference>
<keyword evidence="5" id="KW-1185">Reference proteome</keyword>
<dbReference type="PANTHER" id="PTHR13817:SF171">
    <property type="entry name" value="STRETCHIN-MLCK, ISOFORM U"/>
    <property type="match status" value="1"/>
</dbReference>
<gene>
    <name evidence="4" type="ORF">LPLAT_LOCUS13620</name>
</gene>
<dbReference type="SMART" id="SM00060">
    <property type="entry name" value="FN3"/>
    <property type="match status" value="4"/>
</dbReference>
<keyword evidence="2" id="KW-1133">Transmembrane helix</keyword>
<keyword evidence="2" id="KW-0812">Transmembrane</keyword>
<dbReference type="InterPro" id="IPR036116">
    <property type="entry name" value="FN3_sf"/>
</dbReference>
<sequence length="701" mass="81838">METERNCTKIIDFDSPAYNLCIDWVARNLYWIQINNGINNIMKLDLTMWQIDVKYDIFLKIKESKYLNVLPSTGYFYWMELTSDKQYIIMQSDFDGKNMKPFLKNEDNKCFCQDKLLDSTSILHFDTTNIDKPLIYWTSKDRLIAADIYGCGCNLILSAGNQIKFNNLIIDKTNIYLYSVVEELIYILNKEYALLENKGDAFKYVQKIYLPFYGTQLTLDKTLQPYPPTICLTPNMKDYHVEKVLITANSIVVSLPEPVPNDGCEKYNLATTIYTISVSYLTCLDNSLNKLEEFKERTYKRTYKIQNLAPFTEYTLKLAVSNFYVDKLSMGLQYDTGVKLTTISGKLNAPEDVMVRVLTPTVAIVYWTPPKKLNCVAVNYIVNWIQLANNTETQEATVSEHVDNPERTLDGKFFKIIRSLLPGQKYYIFVSVYPTNNIQHFYKFTTDSLTKIVYMEPNNLIFSWVSTDSMNISLISSVNLMIHTGFGYTLEYKNHVMREWQIVNITKVNNNKITFYIKNLLPRTLYKFRLILKYRKHINESVLPDKKEFTIGTLGNVPSAPGIPTVTRLLNFTYHLNWKPAQAHDSQVTLYRLEGLIVANNYKESNYDKNEHWNLYYNGTDIYWIIRRDMNQKYRFRVQAENAYGFGEWSDSSAVVDITKSIEISAIQHYLPLILSLVGTLLICNVYYSYRRRKKRKEINK</sequence>
<dbReference type="EMBL" id="OZ034831">
    <property type="protein sequence ID" value="CAL1688578.1"/>
    <property type="molecule type" value="Genomic_DNA"/>
</dbReference>
<proteinExistence type="predicted"/>
<feature type="transmembrane region" description="Helical" evidence="2">
    <location>
        <begin position="670"/>
        <end position="690"/>
    </location>
</feature>
<dbReference type="SUPFAM" id="SSF63825">
    <property type="entry name" value="YWTD domain"/>
    <property type="match status" value="1"/>
</dbReference>
<evidence type="ECO:0000259" key="3">
    <source>
        <dbReference type="PROSITE" id="PS50853"/>
    </source>
</evidence>
<evidence type="ECO:0000313" key="4">
    <source>
        <dbReference type="EMBL" id="CAL1688578.1"/>
    </source>
</evidence>
<feature type="domain" description="Fibronectin type-III" evidence="3">
    <location>
        <begin position="560"/>
        <end position="662"/>
    </location>
</feature>
<evidence type="ECO:0000313" key="5">
    <source>
        <dbReference type="Proteomes" id="UP001497644"/>
    </source>
</evidence>
<dbReference type="SUPFAM" id="SSF49265">
    <property type="entry name" value="Fibronectin type III"/>
    <property type="match status" value="2"/>
</dbReference>
<keyword evidence="1" id="KW-0677">Repeat</keyword>
<dbReference type="PANTHER" id="PTHR13817">
    <property type="entry name" value="TITIN"/>
    <property type="match status" value="1"/>
</dbReference>
<evidence type="ECO:0000256" key="1">
    <source>
        <dbReference type="ARBA" id="ARBA00022737"/>
    </source>
</evidence>
<dbReference type="Gene3D" id="2.120.10.30">
    <property type="entry name" value="TolB, C-terminal domain"/>
    <property type="match status" value="1"/>
</dbReference>
<reference evidence="4" key="1">
    <citation type="submission" date="2024-04" db="EMBL/GenBank/DDBJ databases">
        <authorList>
            <consortium name="Molecular Ecology Group"/>
        </authorList>
    </citation>
    <scope>NUCLEOTIDE SEQUENCE</scope>
</reference>
<dbReference type="Proteomes" id="UP001497644">
    <property type="component" value="Chromosome 8"/>
</dbReference>
<dbReference type="CDD" id="cd00063">
    <property type="entry name" value="FN3"/>
    <property type="match status" value="3"/>
</dbReference>
<dbReference type="InterPro" id="IPR050964">
    <property type="entry name" value="Striated_Muscle_Regulatory"/>
</dbReference>
<feature type="domain" description="Fibronectin type-III" evidence="3">
    <location>
        <begin position="349"/>
        <end position="458"/>
    </location>
</feature>